<sequence length="348" mass="39732">MSLPLQSDPFFSYKERPSGVETKSTTAKRAVSARPGLAAQQSTEVQPNKERPNCVVHSSNPAQRPPQQLPHHSWSSLQAQVEQGQNGQYTIVLEFTLCTYSLFSLSRSRFLHLRWCTVLQLCFSRSRRCRFETGKPKSIRGDRLELPTHSGGSDPQHSGYRSLLSVLLYSHSNPPIYYFLSLNGVSPTLLHQVYNQPSLSLINLYRDHIGLVSSESNSASDQDESTLCTLDSASFCFTPIRNRAHCVLERIRPRVDYVIFFTDNYVASSNIFVEPRQMENNDRILKELATPDAVYQLWCIQYPQLEPTQTYELMYDLIHLLPKFHGLAGEDPHKHLKEFHVVCSTMRP</sequence>
<dbReference type="Proteomes" id="UP000257109">
    <property type="component" value="Unassembled WGS sequence"/>
</dbReference>
<feature type="region of interest" description="Disordered" evidence="1">
    <location>
        <begin position="1"/>
        <end position="77"/>
    </location>
</feature>
<feature type="non-terminal residue" evidence="2">
    <location>
        <position position="1"/>
    </location>
</feature>
<name>A0A371ID17_MUCPR</name>
<proteinExistence type="predicted"/>
<organism evidence="2 3">
    <name type="scientific">Mucuna pruriens</name>
    <name type="common">Velvet bean</name>
    <name type="synonym">Dolichos pruriens</name>
    <dbReference type="NCBI Taxonomy" id="157652"/>
    <lineage>
        <taxon>Eukaryota</taxon>
        <taxon>Viridiplantae</taxon>
        <taxon>Streptophyta</taxon>
        <taxon>Embryophyta</taxon>
        <taxon>Tracheophyta</taxon>
        <taxon>Spermatophyta</taxon>
        <taxon>Magnoliopsida</taxon>
        <taxon>eudicotyledons</taxon>
        <taxon>Gunneridae</taxon>
        <taxon>Pentapetalae</taxon>
        <taxon>rosids</taxon>
        <taxon>fabids</taxon>
        <taxon>Fabales</taxon>
        <taxon>Fabaceae</taxon>
        <taxon>Papilionoideae</taxon>
        <taxon>50 kb inversion clade</taxon>
        <taxon>NPAAA clade</taxon>
        <taxon>indigoferoid/millettioid clade</taxon>
        <taxon>Phaseoleae</taxon>
        <taxon>Mucuna</taxon>
    </lineage>
</organism>
<dbReference type="AlphaFoldDB" id="A0A371ID17"/>
<reference evidence="2" key="1">
    <citation type="submission" date="2018-05" db="EMBL/GenBank/DDBJ databases">
        <title>Draft genome of Mucuna pruriens seed.</title>
        <authorList>
            <person name="Nnadi N.E."/>
            <person name="Vos R."/>
            <person name="Hasami M.H."/>
            <person name="Devisetty U.K."/>
            <person name="Aguiy J.C."/>
        </authorList>
    </citation>
    <scope>NUCLEOTIDE SEQUENCE [LARGE SCALE GENOMIC DNA]</scope>
    <source>
        <strain evidence="2">JCA_2017</strain>
    </source>
</reference>
<dbReference type="EMBL" id="QJKJ01000375">
    <property type="protein sequence ID" value="RDY12952.1"/>
    <property type="molecule type" value="Genomic_DNA"/>
</dbReference>
<comment type="caution">
    <text evidence="2">The sequence shown here is derived from an EMBL/GenBank/DDBJ whole genome shotgun (WGS) entry which is preliminary data.</text>
</comment>
<evidence type="ECO:0000313" key="3">
    <source>
        <dbReference type="Proteomes" id="UP000257109"/>
    </source>
</evidence>
<evidence type="ECO:0000256" key="1">
    <source>
        <dbReference type="SAM" id="MobiDB-lite"/>
    </source>
</evidence>
<gene>
    <name evidence="2" type="ORF">CR513_02192</name>
</gene>
<evidence type="ECO:0000313" key="2">
    <source>
        <dbReference type="EMBL" id="RDY12952.1"/>
    </source>
</evidence>
<protein>
    <submittedName>
        <fullName evidence="2">Uncharacterized protein</fullName>
    </submittedName>
</protein>
<accession>A0A371ID17</accession>
<keyword evidence="3" id="KW-1185">Reference proteome</keyword>